<proteinExistence type="predicted"/>
<comment type="caution">
    <text evidence="1">The sequence shown here is derived from an EMBL/GenBank/DDBJ whole genome shotgun (WGS) entry which is preliminary data.</text>
</comment>
<dbReference type="EMBL" id="PYMJ01000029">
    <property type="protein sequence ID" value="PSU45583.1"/>
    <property type="molecule type" value="Genomic_DNA"/>
</dbReference>
<sequence length="76" mass="9156">MTGFLYLLHYQQATNKTLIVIDRMIFHQKDIYRLTCKIPRKAAQQIIINKNNDLTCKFKSLILYFNLEHLFAVYFQ</sequence>
<dbReference type="Proteomes" id="UP000240987">
    <property type="component" value="Unassembled WGS sequence"/>
</dbReference>
<gene>
    <name evidence="1" type="ORF">C9J12_22185</name>
</gene>
<reference evidence="1 2" key="1">
    <citation type="submission" date="2018-01" db="EMBL/GenBank/DDBJ databases">
        <title>Whole genome sequencing of Histamine producing bacteria.</title>
        <authorList>
            <person name="Butler K."/>
        </authorList>
    </citation>
    <scope>NUCLEOTIDE SEQUENCE [LARGE SCALE GENOMIC DNA]</scope>
    <source>
        <strain evidence="1 2">JCM 12947</strain>
    </source>
</reference>
<keyword evidence="2" id="KW-1185">Reference proteome</keyword>
<evidence type="ECO:0000313" key="2">
    <source>
        <dbReference type="Proteomes" id="UP000240987"/>
    </source>
</evidence>
<dbReference type="AlphaFoldDB" id="A0A2T3J9S2"/>
<evidence type="ECO:0000313" key="1">
    <source>
        <dbReference type="EMBL" id="PSU45583.1"/>
    </source>
</evidence>
<protein>
    <submittedName>
        <fullName evidence="1">Uncharacterized protein</fullName>
    </submittedName>
</protein>
<accession>A0A2T3J9S2</accession>
<name>A0A2T3J9S2_9GAMM</name>
<organism evidence="1 2">
    <name type="scientific">Photobacterium frigidiphilum</name>
    <dbReference type="NCBI Taxonomy" id="264736"/>
    <lineage>
        <taxon>Bacteria</taxon>
        <taxon>Pseudomonadati</taxon>
        <taxon>Pseudomonadota</taxon>
        <taxon>Gammaproteobacteria</taxon>
        <taxon>Vibrionales</taxon>
        <taxon>Vibrionaceae</taxon>
        <taxon>Photobacterium</taxon>
    </lineage>
</organism>